<keyword evidence="8" id="KW-1133">Transmembrane helix</keyword>
<dbReference type="SMART" id="SM01100">
    <property type="entry name" value="CRAL_TRIO_N"/>
    <property type="match status" value="1"/>
</dbReference>
<dbReference type="Gene3D" id="3.40.525.10">
    <property type="entry name" value="CRAL-TRIO lipid binding domain"/>
    <property type="match status" value="1"/>
</dbReference>
<dbReference type="FunFam" id="3.40.525.10:FF:000011">
    <property type="entry name" value="SEC14 cytosolic factor"/>
    <property type="match status" value="1"/>
</dbReference>
<sequence length="621" mass="70801">MSGPLDRFARPCFEGSSAQDERRERKSDVENSEDERRRTKIGALKKKAINASTKFRHSLKKRNPRRKVNIIQDVRDAEEQAAVDNFRQALIAEDLLPPRHDDYHMMLRFLKARKFDIEKTKYMWAEMLRWRKEYGADTIEEDFDFKELPEVLKYYPQGHHGVDKEGRPVYIERLGKVDPIKLMQVTTIERYLKYHVQEFEKTFNVKFPACSIAAKKHIDSTTTILDVQGVGLKNFNKSARELILRIQKIDGDNYPETLCQMFIINAGTGFRLLWNTIKTFLDPKTTAKIHVLGNKYQSKLLEVIDASQLPEFLGGNCVCGEEGGCLSSDKGPWKDPEIMKLVHGEARFARQIVTVTVDGKTISHGKPHYTKAKGGDTSTAESGSDVDDVVSPKVYRGPGLARLTPVHEEGKVAWQANSSDGFLEYESVPMVDKAVDIGWKRKVYGENLPVSKDIFLPVDDLKTPQGIIVQITAFFMAFIMSIFAVFTFATDGIKKKVSSGKMNAAELKSKTIAYNYDTEPKEESQHPMPTSEFSDKDVLSSVLKRLQDLEDKVNEVSTNPPQMPEEKEELLNAATSRIHALETELEATKKALKEALDKQEELIESMEQMKEAQFRKRRFCW</sequence>
<dbReference type="PANTHER" id="PTHR45657">
    <property type="entry name" value="CRAL-TRIO DOMAIN-CONTAINING PROTEIN YKL091C-RELATED"/>
    <property type="match status" value="1"/>
</dbReference>
<evidence type="ECO:0000313" key="10">
    <source>
        <dbReference type="EMBL" id="ABR17997.1"/>
    </source>
</evidence>
<keyword evidence="3" id="KW-0653">Protein transport</keyword>
<evidence type="ECO:0000256" key="7">
    <source>
        <dbReference type="SAM" id="MobiDB-lite"/>
    </source>
</evidence>
<evidence type="ECO:0000256" key="5">
    <source>
        <dbReference type="ARBA" id="ARBA00038020"/>
    </source>
</evidence>
<dbReference type="CDD" id="cd00170">
    <property type="entry name" value="SEC14"/>
    <property type="match status" value="1"/>
</dbReference>
<comment type="similarity">
    <text evidence="5">Belongs to the SFH family.</text>
</comment>
<dbReference type="EMBL" id="EF678229">
    <property type="protein sequence ID" value="ABR17997.1"/>
    <property type="molecule type" value="mRNA"/>
</dbReference>
<feature type="region of interest" description="Disordered" evidence="7">
    <location>
        <begin position="1"/>
        <end position="42"/>
    </location>
</feature>
<evidence type="ECO:0000259" key="9">
    <source>
        <dbReference type="PROSITE" id="PS50191"/>
    </source>
</evidence>
<dbReference type="AlphaFoldDB" id="B8LQR7"/>
<feature type="transmembrane region" description="Helical" evidence="8">
    <location>
        <begin position="467"/>
        <end position="489"/>
    </location>
</feature>
<dbReference type="GO" id="GO:0005886">
    <property type="term" value="C:plasma membrane"/>
    <property type="evidence" value="ECO:0007669"/>
    <property type="project" value="UniProtKB-SubCell"/>
</dbReference>
<dbReference type="InterPro" id="IPR036865">
    <property type="entry name" value="CRAL-TRIO_dom_sf"/>
</dbReference>
<comment type="subcellular location">
    <subcellularLocation>
        <location evidence="1">Cell membrane</location>
        <topology evidence="1">Peripheral membrane protein</topology>
    </subcellularLocation>
    <subcellularLocation>
        <location evidence="2">Golgi apparatus membrane</location>
        <topology evidence="2">Peripheral membrane protein</topology>
    </subcellularLocation>
</comment>
<keyword evidence="3" id="KW-0813">Transport</keyword>
<dbReference type="PANTHER" id="PTHR45657:SF1">
    <property type="entry name" value="CRAL-TRIO DOMAIN-CONTAINING PROTEIN YKL091C-RELATED"/>
    <property type="match status" value="1"/>
</dbReference>
<feature type="domain" description="CRAL-TRIO" evidence="9">
    <location>
        <begin position="147"/>
        <end position="321"/>
    </location>
</feature>
<keyword evidence="4" id="KW-0333">Golgi apparatus</keyword>
<keyword evidence="8" id="KW-0812">Transmembrane</keyword>
<dbReference type="InterPro" id="IPR011074">
    <property type="entry name" value="CRAL/TRIO_N_dom"/>
</dbReference>
<dbReference type="InterPro" id="IPR036273">
    <property type="entry name" value="CRAL/TRIO_N_dom_sf"/>
</dbReference>
<dbReference type="SUPFAM" id="SSF46938">
    <property type="entry name" value="CRAL/TRIO N-terminal domain"/>
    <property type="match status" value="1"/>
</dbReference>
<keyword evidence="8" id="KW-0472">Membrane</keyword>
<evidence type="ECO:0000256" key="1">
    <source>
        <dbReference type="ARBA" id="ARBA00004202"/>
    </source>
</evidence>
<dbReference type="GO" id="GO:0000139">
    <property type="term" value="C:Golgi membrane"/>
    <property type="evidence" value="ECO:0007669"/>
    <property type="project" value="UniProtKB-SubCell"/>
</dbReference>
<evidence type="ECO:0000256" key="3">
    <source>
        <dbReference type="ARBA" id="ARBA00022927"/>
    </source>
</evidence>
<dbReference type="OMA" id="ANKHINS"/>
<dbReference type="InterPro" id="IPR001251">
    <property type="entry name" value="CRAL-TRIO_dom"/>
</dbReference>
<organism evidence="10">
    <name type="scientific">Picea sitchensis</name>
    <name type="common">Sitka spruce</name>
    <name type="synonym">Pinus sitchensis</name>
    <dbReference type="NCBI Taxonomy" id="3332"/>
    <lineage>
        <taxon>Eukaryota</taxon>
        <taxon>Viridiplantae</taxon>
        <taxon>Streptophyta</taxon>
        <taxon>Embryophyta</taxon>
        <taxon>Tracheophyta</taxon>
        <taxon>Spermatophyta</taxon>
        <taxon>Pinopsida</taxon>
        <taxon>Pinidae</taxon>
        <taxon>Conifers I</taxon>
        <taxon>Pinales</taxon>
        <taxon>Pinaceae</taxon>
        <taxon>Picea</taxon>
    </lineage>
</organism>
<accession>B8LQR7</accession>
<dbReference type="SUPFAM" id="SSF52087">
    <property type="entry name" value="CRAL/TRIO domain"/>
    <property type="match status" value="1"/>
</dbReference>
<protein>
    <recommendedName>
        <fullName evidence="9">CRAL-TRIO domain-containing protein</fullName>
    </recommendedName>
</protein>
<dbReference type="InterPro" id="IPR051026">
    <property type="entry name" value="PI/PC_transfer"/>
</dbReference>
<name>B8LQR7_PICSI</name>
<evidence type="ECO:0000256" key="6">
    <source>
        <dbReference type="SAM" id="Coils"/>
    </source>
</evidence>
<feature type="region of interest" description="Disordered" evidence="7">
    <location>
        <begin position="366"/>
        <end position="386"/>
    </location>
</feature>
<evidence type="ECO:0000256" key="4">
    <source>
        <dbReference type="ARBA" id="ARBA00023034"/>
    </source>
</evidence>
<feature type="compositionally biased region" description="Basic and acidic residues" evidence="7">
    <location>
        <begin position="19"/>
        <end position="37"/>
    </location>
</feature>
<dbReference type="SMART" id="SM00516">
    <property type="entry name" value="SEC14"/>
    <property type="match status" value="1"/>
</dbReference>
<keyword evidence="6" id="KW-0175">Coiled coil</keyword>
<feature type="coiled-coil region" evidence="6">
    <location>
        <begin position="539"/>
        <end position="616"/>
    </location>
</feature>
<evidence type="ECO:0000256" key="8">
    <source>
        <dbReference type="SAM" id="Phobius"/>
    </source>
</evidence>
<dbReference type="PROSITE" id="PS50191">
    <property type="entry name" value="CRAL_TRIO"/>
    <property type="match status" value="1"/>
</dbReference>
<proteinExistence type="evidence at transcript level"/>
<dbReference type="Gene3D" id="1.10.8.20">
    <property type="entry name" value="N-terminal domain of phosphatidylinositol transfer protein sec14p"/>
    <property type="match status" value="1"/>
</dbReference>
<dbReference type="Pfam" id="PF00650">
    <property type="entry name" value="CRAL_TRIO"/>
    <property type="match status" value="1"/>
</dbReference>
<evidence type="ECO:0000256" key="2">
    <source>
        <dbReference type="ARBA" id="ARBA00004395"/>
    </source>
</evidence>
<reference evidence="10" key="1">
    <citation type="submission" date="2007-06" db="EMBL/GenBank/DDBJ databases">
        <title>Full length cDNA sequences from Sitka Spruce (Picea sitchensis).</title>
        <authorList>
            <person name="Ralph S.G."/>
            <person name="Chun H.E."/>
            <person name="Liao N."/>
            <person name="Ali J."/>
            <person name="Reid K."/>
            <person name="Kolosova N."/>
            <person name="Cooper N."/>
            <person name="Cullis C."/>
            <person name="Jancsik S."/>
            <person name="Moore R."/>
            <person name="Mayo M."/>
            <person name="Wagner S."/>
            <person name="Holt R.A."/>
            <person name="Jones S.J.M."/>
            <person name="Marra M.A."/>
            <person name="Ritland C.E."/>
            <person name="Ritland K."/>
            <person name="Bohlmann J."/>
        </authorList>
    </citation>
    <scope>NUCLEOTIDE SEQUENCE</scope>
    <source>
        <tissue evidence="10">Bark</tissue>
    </source>
</reference>
<dbReference type="GO" id="GO:0015031">
    <property type="term" value="P:protein transport"/>
    <property type="evidence" value="ECO:0007669"/>
    <property type="project" value="UniProtKB-KW"/>
</dbReference>